<dbReference type="Pfam" id="PF08284">
    <property type="entry name" value="RVP_2"/>
    <property type="match status" value="1"/>
</dbReference>
<proteinExistence type="predicted"/>
<dbReference type="Gene3D" id="3.30.70.270">
    <property type="match status" value="1"/>
</dbReference>
<dbReference type="InterPro" id="IPR021109">
    <property type="entry name" value="Peptidase_aspartic_dom_sf"/>
</dbReference>
<dbReference type="OrthoDB" id="415724at2759"/>
<dbReference type="EMBL" id="SMMG02000009">
    <property type="protein sequence ID" value="KAA3461853.1"/>
    <property type="molecule type" value="Genomic_DNA"/>
</dbReference>
<organism evidence="2 3">
    <name type="scientific">Gossypium australe</name>
    <dbReference type="NCBI Taxonomy" id="47621"/>
    <lineage>
        <taxon>Eukaryota</taxon>
        <taxon>Viridiplantae</taxon>
        <taxon>Streptophyta</taxon>
        <taxon>Embryophyta</taxon>
        <taxon>Tracheophyta</taxon>
        <taxon>Spermatophyta</taxon>
        <taxon>Magnoliopsida</taxon>
        <taxon>eudicotyledons</taxon>
        <taxon>Gunneridae</taxon>
        <taxon>Pentapetalae</taxon>
        <taxon>rosids</taxon>
        <taxon>malvids</taxon>
        <taxon>Malvales</taxon>
        <taxon>Malvaceae</taxon>
        <taxon>Malvoideae</taxon>
        <taxon>Gossypium</taxon>
    </lineage>
</organism>
<gene>
    <name evidence="2" type="ORF">EPI10_028392</name>
</gene>
<dbReference type="SUPFAM" id="SSF56672">
    <property type="entry name" value="DNA/RNA polymerases"/>
    <property type="match status" value="1"/>
</dbReference>
<dbReference type="PANTHER" id="PTHR15503:SF45">
    <property type="entry name" value="RNA-DIRECTED DNA POLYMERASE HOMOLOG"/>
    <property type="match status" value="1"/>
</dbReference>
<dbReference type="Gene3D" id="2.40.70.10">
    <property type="entry name" value="Acid Proteases"/>
    <property type="match status" value="1"/>
</dbReference>
<accession>A0A5B6UWK4</accession>
<dbReference type="InterPro" id="IPR032567">
    <property type="entry name" value="RTL1-rel"/>
</dbReference>
<feature type="domain" description="Reverse transcriptase" evidence="1">
    <location>
        <begin position="210"/>
        <end position="282"/>
    </location>
</feature>
<dbReference type="PANTHER" id="PTHR15503">
    <property type="entry name" value="LDOC1 RELATED"/>
    <property type="match status" value="1"/>
</dbReference>
<dbReference type="InterPro" id="IPR000477">
    <property type="entry name" value="RT_dom"/>
</dbReference>
<dbReference type="Gene3D" id="3.10.10.10">
    <property type="entry name" value="HIV Type 1 Reverse Transcriptase, subunit A, domain 1"/>
    <property type="match status" value="1"/>
</dbReference>
<sequence length="326" mass="37265">MTRDSAVRLEAREPARVYVICAREEASSPDVINISNPLGKYVLVDKICKNCPLTTQGYCFLADLMLLPFVEFNVIVGMDWLTLHNAIVNFRQKIIELNCLNNEILRIESDESSGLTIVISLMSAQRYVRKCCDAYLAYVLDTKVSEKKIESVPVVCEYSDLFPEELPGCHRSERLSIENFTDIYSSEKNGSDEIERVESSAARGAPVLFVKKKDGSMRMCIDYHQLNKVTIKNKYLLPRIDDLFDQLKGATVLSKIDLRSGYYQFKVKNSNVPKNAFRTSLKYIMTQKDLNLRQRRWLELLKNYKLVIDYHSGKANVVADALSSFP</sequence>
<dbReference type="InterPro" id="IPR043128">
    <property type="entry name" value="Rev_trsase/Diguanyl_cyclase"/>
</dbReference>
<evidence type="ECO:0000259" key="1">
    <source>
        <dbReference type="Pfam" id="PF00078"/>
    </source>
</evidence>
<name>A0A5B6UWK4_9ROSI</name>
<keyword evidence="3" id="KW-1185">Reference proteome</keyword>
<comment type="caution">
    <text evidence="2">The sequence shown here is derived from an EMBL/GenBank/DDBJ whole genome shotgun (WGS) entry which is preliminary data.</text>
</comment>
<evidence type="ECO:0000313" key="3">
    <source>
        <dbReference type="Proteomes" id="UP000325315"/>
    </source>
</evidence>
<protein>
    <submittedName>
        <fullName evidence="2">Retrotransposable element Tf2</fullName>
    </submittedName>
</protein>
<reference evidence="3" key="1">
    <citation type="journal article" date="2019" name="Plant Biotechnol. J.">
        <title>Genome sequencing of the Australian wild diploid species Gossypium australe highlights disease resistance and delayed gland morphogenesis.</title>
        <authorList>
            <person name="Cai Y."/>
            <person name="Cai X."/>
            <person name="Wang Q."/>
            <person name="Wang P."/>
            <person name="Zhang Y."/>
            <person name="Cai C."/>
            <person name="Xu Y."/>
            <person name="Wang K."/>
            <person name="Zhou Z."/>
            <person name="Wang C."/>
            <person name="Geng S."/>
            <person name="Li B."/>
            <person name="Dong Q."/>
            <person name="Hou Y."/>
            <person name="Wang H."/>
            <person name="Ai P."/>
            <person name="Liu Z."/>
            <person name="Yi F."/>
            <person name="Sun M."/>
            <person name="An G."/>
            <person name="Cheng J."/>
            <person name="Zhang Y."/>
            <person name="Shi Q."/>
            <person name="Xie Y."/>
            <person name="Shi X."/>
            <person name="Chang Y."/>
            <person name="Huang F."/>
            <person name="Chen Y."/>
            <person name="Hong S."/>
            <person name="Mi L."/>
            <person name="Sun Q."/>
            <person name="Zhang L."/>
            <person name="Zhou B."/>
            <person name="Peng R."/>
            <person name="Zhang X."/>
            <person name="Liu F."/>
        </authorList>
    </citation>
    <scope>NUCLEOTIDE SEQUENCE [LARGE SCALE GENOMIC DNA]</scope>
    <source>
        <strain evidence="3">cv. PA1801</strain>
    </source>
</reference>
<dbReference type="Proteomes" id="UP000325315">
    <property type="component" value="Unassembled WGS sequence"/>
</dbReference>
<dbReference type="CDD" id="cd01647">
    <property type="entry name" value="RT_LTR"/>
    <property type="match status" value="1"/>
</dbReference>
<dbReference type="InterPro" id="IPR043502">
    <property type="entry name" value="DNA/RNA_pol_sf"/>
</dbReference>
<dbReference type="AlphaFoldDB" id="A0A5B6UWK4"/>
<dbReference type="Pfam" id="PF00078">
    <property type="entry name" value="RVT_1"/>
    <property type="match status" value="1"/>
</dbReference>
<evidence type="ECO:0000313" key="2">
    <source>
        <dbReference type="EMBL" id="KAA3461853.1"/>
    </source>
</evidence>